<protein>
    <submittedName>
        <fullName evidence="1">Uncharacterized protein</fullName>
    </submittedName>
</protein>
<dbReference type="PATRIC" id="fig|1400520.3.peg.243"/>
<dbReference type="Proteomes" id="UP000019247">
    <property type="component" value="Unassembled WGS sequence"/>
</dbReference>
<evidence type="ECO:0000313" key="2">
    <source>
        <dbReference type="Proteomes" id="UP000019247"/>
    </source>
</evidence>
<dbReference type="EMBL" id="AWWK01000007">
    <property type="protein sequence ID" value="ETY75555.1"/>
    <property type="molecule type" value="Genomic_DNA"/>
</dbReference>
<proteinExistence type="predicted"/>
<accession>W6TDE7</accession>
<gene>
    <name evidence="1" type="ORF">LFAB_01245</name>
</gene>
<dbReference type="RefSeq" id="WP_024623812.1">
    <property type="nucleotide sequence ID" value="NZ_KK036460.1"/>
</dbReference>
<reference evidence="1 2" key="1">
    <citation type="journal article" date="2014" name="Genome Announc.">
        <title>Genome Sequence of Lactobacillus fabifermentans Strain T30PCM01, Isolated from Fermenting Grape Marc.</title>
        <authorList>
            <person name="Treu L."/>
            <person name="Vendramin V."/>
            <person name="Bovo B."/>
            <person name="Giacomini A."/>
            <person name="Corich V."/>
            <person name="Campanaro S."/>
        </authorList>
    </citation>
    <scope>NUCLEOTIDE SEQUENCE [LARGE SCALE GENOMIC DNA]</scope>
    <source>
        <strain evidence="1 2">T30PCM01</strain>
    </source>
</reference>
<dbReference type="OrthoDB" id="2295837at2"/>
<dbReference type="HOGENOM" id="CLU_2206650_0_0_9"/>
<organism evidence="1 2">
    <name type="scientific">Lactiplantibacillus fabifermentans T30PCM01</name>
    <dbReference type="NCBI Taxonomy" id="1400520"/>
    <lineage>
        <taxon>Bacteria</taxon>
        <taxon>Bacillati</taxon>
        <taxon>Bacillota</taxon>
        <taxon>Bacilli</taxon>
        <taxon>Lactobacillales</taxon>
        <taxon>Lactobacillaceae</taxon>
        <taxon>Lactiplantibacillus</taxon>
    </lineage>
</organism>
<dbReference type="AlphaFoldDB" id="W6TDE7"/>
<evidence type="ECO:0000313" key="1">
    <source>
        <dbReference type="EMBL" id="ETY75555.1"/>
    </source>
</evidence>
<comment type="caution">
    <text evidence="1">The sequence shown here is derived from an EMBL/GenBank/DDBJ whole genome shotgun (WGS) entry which is preliminary data.</text>
</comment>
<sequence length="107" mass="12377">MEKAEKMDLRLFTREDMLLSVINQLAEKAALASTELVLLNWDFSAKETQKLMKFLMKKQLTKAGLSKRDFRKKVKKIKPDIVSVKVFTNQLKVAFDAEGRFPDLLND</sequence>
<name>W6TDE7_9LACO</name>